<feature type="chain" id="PRO_5010998963" evidence="2">
    <location>
        <begin position="27"/>
        <end position="360"/>
    </location>
</feature>
<proteinExistence type="predicted"/>
<evidence type="ECO:0000313" key="4">
    <source>
        <dbReference type="EMBL" id="SLN55718.1"/>
    </source>
</evidence>
<dbReference type="EMBL" id="FWFR01000002">
    <property type="protein sequence ID" value="SLN55718.1"/>
    <property type="molecule type" value="Genomic_DNA"/>
</dbReference>
<dbReference type="GO" id="GO:0005886">
    <property type="term" value="C:plasma membrane"/>
    <property type="evidence" value="ECO:0007669"/>
    <property type="project" value="InterPro"/>
</dbReference>
<keyword evidence="5" id="KW-1185">Reference proteome</keyword>
<dbReference type="PANTHER" id="PTHR43208">
    <property type="entry name" value="ABC TRANSPORTER SUBSTRATE-BINDING PROTEIN"/>
    <property type="match status" value="1"/>
</dbReference>
<dbReference type="AlphaFoldDB" id="A0A1Y5T580"/>
<name>A0A1Y5T580_9PROT</name>
<evidence type="ECO:0000313" key="5">
    <source>
        <dbReference type="Proteomes" id="UP000193200"/>
    </source>
</evidence>
<dbReference type="Proteomes" id="UP000193200">
    <property type="component" value="Unassembled WGS sequence"/>
</dbReference>
<protein>
    <submittedName>
        <fullName evidence="4">Purine-binding protein</fullName>
    </submittedName>
</protein>
<sequence length="360" mass="38113">MTLTARLRALLATALLAGGLAVPAAAAEPLKIGFVYVTPIADVGWTHQHDEGRKAVEAALGDAVTTVEVASVGEGPDAERVIRQLAESGAGLIFATSFGYMNPTIKVAAAFPGVRFEHAGGYKRSDNVGTYLARFYEARYLTGVVAGRMTRSNVFGYIAAFPIPEVVRGINAFTLGVRSVNPAAQVKVIWLNSWFDPGKERDAAEALVAQGADVLAYHTDSPATARTAEEKQVRLVGYHSDMSTYAPTMQLTAATHHWGAFYTRVAQAVIDGTWTSSDVWGGLADGMVDIAPLAADVPAEVADLVARRRAAIVAGSLHPFAGPIRDQSGTERVPAGAVMDEGAMLGFDWFVEGVQGTIPR</sequence>
<keyword evidence="1 2" id="KW-0732">Signal</keyword>
<evidence type="ECO:0000256" key="1">
    <source>
        <dbReference type="ARBA" id="ARBA00022729"/>
    </source>
</evidence>
<evidence type="ECO:0000259" key="3">
    <source>
        <dbReference type="Pfam" id="PF02608"/>
    </source>
</evidence>
<organism evidence="4 5">
    <name type="scientific">Oceanibacterium hippocampi</name>
    <dbReference type="NCBI Taxonomy" id="745714"/>
    <lineage>
        <taxon>Bacteria</taxon>
        <taxon>Pseudomonadati</taxon>
        <taxon>Pseudomonadota</taxon>
        <taxon>Alphaproteobacteria</taxon>
        <taxon>Sneathiellales</taxon>
        <taxon>Sneathiellaceae</taxon>
        <taxon>Oceanibacterium</taxon>
    </lineage>
</organism>
<dbReference type="CDD" id="cd19963">
    <property type="entry name" value="PBP1_BMP-like"/>
    <property type="match status" value="1"/>
</dbReference>
<reference evidence="4 5" key="1">
    <citation type="submission" date="2017-03" db="EMBL/GenBank/DDBJ databases">
        <authorList>
            <person name="Afonso C.L."/>
            <person name="Miller P.J."/>
            <person name="Scott M.A."/>
            <person name="Spackman E."/>
            <person name="Goraichik I."/>
            <person name="Dimitrov K.M."/>
            <person name="Suarez D.L."/>
            <person name="Swayne D.E."/>
        </authorList>
    </citation>
    <scope>NUCLEOTIDE SEQUENCE [LARGE SCALE GENOMIC DNA]</scope>
    <source>
        <strain evidence="4 5">CECT 7691</strain>
    </source>
</reference>
<feature type="signal peptide" evidence="2">
    <location>
        <begin position="1"/>
        <end position="26"/>
    </location>
</feature>
<gene>
    <name evidence="4" type="ORF">OCH7691_02390</name>
</gene>
<evidence type="ECO:0000256" key="2">
    <source>
        <dbReference type="SAM" id="SignalP"/>
    </source>
</evidence>
<dbReference type="InterPro" id="IPR003760">
    <property type="entry name" value="PnrA-like"/>
</dbReference>
<dbReference type="Pfam" id="PF02608">
    <property type="entry name" value="Bmp"/>
    <property type="match status" value="1"/>
</dbReference>
<feature type="domain" description="ABC transporter substrate-binding protein PnrA-like" evidence="3">
    <location>
        <begin position="31"/>
        <end position="291"/>
    </location>
</feature>
<dbReference type="InParanoid" id="A0A1Y5T580"/>
<dbReference type="Gene3D" id="3.40.50.2300">
    <property type="match status" value="2"/>
</dbReference>
<dbReference type="RefSeq" id="WP_217807945.1">
    <property type="nucleotide sequence ID" value="NZ_FWFR01000002.1"/>
</dbReference>
<dbReference type="PANTHER" id="PTHR43208:SF1">
    <property type="entry name" value="ABC TRANSPORTER SUBSTRATE-BINDING PROTEIN"/>
    <property type="match status" value="1"/>
</dbReference>
<dbReference type="InterPro" id="IPR052910">
    <property type="entry name" value="ABC-Purine-Binding"/>
</dbReference>
<accession>A0A1Y5T580</accession>